<evidence type="ECO:0000313" key="1">
    <source>
        <dbReference type="EMBL" id="GAP35435.1"/>
    </source>
</evidence>
<comment type="caution">
    <text evidence="1">The sequence shown here is derived from an EMBL/GenBank/DDBJ whole genome shotgun (WGS) entry which is preliminary data.</text>
</comment>
<dbReference type="AlphaFoldDB" id="A0A0K8NZS9"/>
<dbReference type="Pfam" id="PF17963">
    <property type="entry name" value="Big_9"/>
    <property type="match status" value="1"/>
</dbReference>
<dbReference type="NCBIfam" id="TIGR01965">
    <property type="entry name" value="VCBS_repeat"/>
    <property type="match status" value="1"/>
</dbReference>
<reference evidence="2" key="1">
    <citation type="submission" date="2015-07" db="EMBL/GenBank/DDBJ databases">
        <title>Discovery of a poly(ethylene terephthalate assimilation.</title>
        <authorList>
            <person name="Yoshida S."/>
            <person name="Hiraga K."/>
            <person name="Takehana T."/>
            <person name="Taniguchi I."/>
            <person name="Yamaji H."/>
            <person name="Maeda Y."/>
            <person name="Toyohara K."/>
            <person name="Miyamoto K."/>
            <person name="Kimura Y."/>
            <person name="Oda K."/>
        </authorList>
    </citation>
    <scope>NUCLEOTIDE SEQUENCE [LARGE SCALE GENOMIC DNA]</scope>
    <source>
        <strain evidence="2">NBRC 110686 / TISTR 2288 / 201-F6</strain>
    </source>
</reference>
<dbReference type="STRING" id="1547922.ISF6_1208"/>
<name>A0A0K8NZS9_PISS1</name>
<accession>A0A0K8NZS9</accession>
<dbReference type="RefSeq" id="WP_054019491.1">
    <property type="nucleotide sequence ID" value="NZ_BBYR01000023.1"/>
</dbReference>
<proteinExistence type="predicted"/>
<keyword evidence="2" id="KW-1185">Reference proteome</keyword>
<gene>
    <name evidence="1" type="ORF">ISF6_1208</name>
</gene>
<dbReference type="EMBL" id="BBYR01000023">
    <property type="protein sequence ID" value="GAP35435.1"/>
    <property type="molecule type" value="Genomic_DNA"/>
</dbReference>
<reference evidence="1 2" key="2">
    <citation type="journal article" date="2016" name="Science">
        <title>A bacterium that degrades and assimilates poly(ethylene terephthalate).</title>
        <authorList>
            <person name="Yoshida S."/>
            <person name="Hiraga K."/>
            <person name="Takehana T."/>
            <person name="Taniguchi I."/>
            <person name="Yamaji H."/>
            <person name="Maeda Y."/>
            <person name="Toyohara K."/>
            <person name="Miyamoto K."/>
            <person name="Kimura Y."/>
            <person name="Oda K."/>
        </authorList>
    </citation>
    <scope>NUCLEOTIDE SEQUENCE [LARGE SCALE GENOMIC DNA]</scope>
    <source>
        <strain evidence="2">NBRC 110686 / TISTR 2288 / 201-F6</strain>
    </source>
</reference>
<organism evidence="1 2">
    <name type="scientific">Piscinibacter sakaiensis</name>
    <name type="common">Ideonella sakaiensis</name>
    <dbReference type="NCBI Taxonomy" id="1547922"/>
    <lineage>
        <taxon>Bacteria</taxon>
        <taxon>Pseudomonadati</taxon>
        <taxon>Pseudomonadota</taxon>
        <taxon>Betaproteobacteria</taxon>
        <taxon>Burkholderiales</taxon>
        <taxon>Sphaerotilaceae</taxon>
        <taxon>Piscinibacter</taxon>
    </lineage>
</organism>
<dbReference type="Gene3D" id="2.60.40.3440">
    <property type="match status" value="1"/>
</dbReference>
<dbReference type="InterPro" id="IPR010221">
    <property type="entry name" value="VCBS_dom"/>
</dbReference>
<dbReference type="OrthoDB" id="8689919at2"/>
<evidence type="ECO:0008006" key="3">
    <source>
        <dbReference type="Google" id="ProtNLM"/>
    </source>
</evidence>
<sequence length="525" mass="51616">MQIQPHPNAGKVVALQGRAVARSPDGRLRVLQLGDWVAHDEVIITSQNGFVQLATGPDAAAAVPAAAAADAPLRLAALGAAGTAPTVVTGGAADAGAATSDAATRSADALGGAPLTAALRVDALADPVGVGSLGFGVIGGVGTSTGSFGRTDGGRGGDRLAPFAVAQQLTGREDTPLAIALSGEDPDGRIAEVWVVKVPTGGVLYTPAGSPIADRSVLTPSEAGALRFEPAPDFHGNPGPLQFFVVDASGKASAVQTVGIWLESVNDAPIPGTVPFGPDDVAIPDPSPNHLPGTPDYRYATAADQPLAGAVTATDVDGDPIRFQTATGPQHGQLALGADGRFVYTPEAGYTGSDAFVVQVDDGRGGVARSTVTVSVGEAPATPGAADEGMAAAGAAHPGATDAGSPAAAFAGAEAPATAALAVALSQALVDAVREDLAPVSPAGDVFAWHLAEPAAAPWAHASVGVADAVLSLDDLLPGAAATSGWGALGHPVSATGGPAVLDLGLDWGLRGSGLERWTTPALDA</sequence>
<evidence type="ECO:0000313" key="2">
    <source>
        <dbReference type="Proteomes" id="UP000037660"/>
    </source>
</evidence>
<dbReference type="Proteomes" id="UP000037660">
    <property type="component" value="Unassembled WGS sequence"/>
</dbReference>
<protein>
    <recommendedName>
        <fullName evidence="3">Tandem-95 repeat protein</fullName>
    </recommendedName>
</protein>